<proteinExistence type="predicted"/>
<comment type="caution">
    <text evidence="5">The sequence shown here is derived from an EMBL/GenBank/DDBJ whole genome shotgun (WGS) entry which is preliminary data.</text>
</comment>
<dbReference type="RefSeq" id="WP_285662871.1">
    <property type="nucleotide sequence ID" value="NZ_BSTX01000001.1"/>
</dbReference>
<evidence type="ECO:0000313" key="6">
    <source>
        <dbReference type="Proteomes" id="UP001165079"/>
    </source>
</evidence>
<dbReference type="InterPro" id="IPR000843">
    <property type="entry name" value="HTH_LacI"/>
</dbReference>
<dbReference type="SUPFAM" id="SSF53822">
    <property type="entry name" value="Periplasmic binding protein-like I"/>
    <property type="match status" value="1"/>
</dbReference>
<sequence length="344" mass="36303">MARSTIRDVAAQAGVSVATVSRVLGGNYPVAARTRAKVLRAIEDLDFVANAHARALSGSTSKLVAVVTTSMTAPFYADIAAGVESYSSAEGRLFMYVSTDGDTARELEVLGLMREQRAEAVILVGGVAMTGEYRERMARYAAGLRDVGGKLVLVGRPGLGPDVPAIVVEYENERGAHAGTCHLISRGHRRILLLGGIVGQTTGDGRIAGHLRALSDNGIASDESLLMPGRFERLFAYEAVRARLASGPPDFTAIFALDDILAASAMRACRDAGLRVPEDVSIMGYNDDLIAQDLYPALTTVHIPVGELGRTAARLALRPGSTGNEHVMLGTHVVVRDSVVPPGS</sequence>
<gene>
    <name evidence="5" type="ORF">Afil01_25910</name>
</gene>
<dbReference type="SUPFAM" id="SSF47413">
    <property type="entry name" value="lambda repressor-like DNA-binding domains"/>
    <property type="match status" value="1"/>
</dbReference>
<dbReference type="Proteomes" id="UP001165079">
    <property type="component" value="Unassembled WGS sequence"/>
</dbReference>
<dbReference type="PROSITE" id="PS50932">
    <property type="entry name" value="HTH_LACI_2"/>
    <property type="match status" value="1"/>
</dbReference>
<evidence type="ECO:0000256" key="3">
    <source>
        <dbReference type="ARBA" id="ARBA00023163"/>
    </source>
</evidence>
<dbReference type="GO" id="GO:0003700">
    <property type="term" value="F:DNA-binding transcription factor activity"/>
    <property type="evidence" value="ECO:0007669"/>
    <property type="project" value="TreeGrafter"/>
</dbReference>
<dbReference type="Gene3D" id="1.10.260.40">
    <property type="entry name" value="lambda repressor-like DNA-binding domains"/>
    <property type="match status" value="1"/>
</dbReference>
<evidence type="ECO:0000313" key="5">
    <source>
        <dbReference type="EMBL" id="GLZ77784.1"/>
    </source>
</evidence>
<dbReference type="EMBL" id="BSTX01000001">
    <property type="protein sequence ID" value="GLZ77784.1"/>
    <property type="molecule type" value="Genomic_DNA"/>
</dbReference>
<reference evidence="5" key="1">
    <citation type="submission" date="2023-03" db="EMBL/GenBank/DDBJ databases">
        <title>Actinorhabdospora filicis NBRC 111898.</title>
        <authorList>
            <person name="Ichikawa N."/>
            <person name="Sato H."/>
            <person name="Tonouchi N."/>
        </authorList>
    </citation>
    <scope>NUCLEOTIDE SEQUENCE</scope>
    <source>
        <strain evidence="5">NBRC 111898</strain>
    </source>
</reference>
<dbReference type="PANTHER" id="PTHR30146:SF153">
    <property type="entry name" value="LACTOSE OPERON REPRESSOR"/>
    <property type="match status" value="1"/>
</dbReference>
<keyword evidence="2" id="KW-0238">DNA-binding</keyword>
<dbReference type="Pfam" id="PF13377">
    <property type="entry name" value="Peripla_BP_3"/>
    <property type="match status" value="1"/>
</dbReference>
<evidence type="ECO:0000259" key="4">
    <source>
        <dbReference type="PROSITE" id="PS50932"/>
    </source>
</evidence>
<dbReference type="Pfam" id="PF00356">
    <property type="entry name" value="LacI"/>
    <property type="match status" value="1"/>
</dbReference>
<feature type="domain" description="HTH lacI-type" evidence="4">
    <location>
        <begin position="4"/>
        <end position="58"/>
    </location>
</feature>
<evidence type="ECO:0000256" key="2">
    <source>
        <dbReference type="ARBA" id="ARBA00023125"/>
    </source>
</evidence>
<dbReference type="SMART" id="SM00354">
    <property type="entry name" value="HTH_LACI"/>
    <property type="match status" value="1"/>
</dbReference>
<dbReference type="PROSITE" id="PS00356">
    <property type="entry name" value="HTH_LACI_1"/>
    <property type="match status" value="1"/>
</dbReference>
<dbReference type="CDD" id="cd06267">
    <property type="entry name" value="PBP1_LacI_sugar_binding-like"/>
    <property type="match status" value="1"/>
</dbReference>
<evidence type="ECO:0000256" key="1">
    <source>
        <dbReference type="ARBA" id="ARBA00023015"/>
    </source>
</evidence>
<dbReference type="GO" id="GO:0000976">
    <property type="term" value="F:transcription cis-regulatory region binding"/>
    <property type="evidence" value="ECO:0007669"/>
    <property type="project" value="TreeGrafter"/>
</dbReference>
<dbReference type="AlphaFoldDB" id="A0A9W6SL97"/>
<dbReference type="PANTHER" id="PTHR30146">
    <property type="entry name" value="LACI-RELATED TRANSCRIPTIONAL REPRESSOR"/>
    <property type="match status" value="1"/>
</dbReference>
<dbReference type="InterPro" id="IPR028082">
    <property type="entry name" value="Peripla_BP_I"/>
</dbReference>
<accession>A0A9W6SL97</accession>
<dbReference type="InterPro" id="IPR046335">
    <property type="entry name" value="LacI/GalR-like_sensor"/>
</dbReference>
<organism evidence="5 6">
    <name type="scientific">Actinorhabdospora filicis</name>
    <dbReference type="NCBI Taxonomy" id="1785913"/>
    <lineage>
        <taxon>Bacteria</taxon>
        <taxon>Bacillati</taxon>
        <taxon>Actinomycetota</taxon>
        <taxon>Actinomycetes</taxon>
        <taxon>Micromonosporales</taxon>
        <taxon>Micromonosporaceae</taxon>
        <taxon>Actinorhabdospora</taxon>
    </lineage>
</organism>
<dbReference type="PRINTS" id="PR00036">
    <property type="entry name" value="HTHLACI"/>
</dbReference>
<dbReference type="Gene3D" id="3.40.50.2300">
    <property type="match status" value="2"/>
</dbReference>
<dbReference type="CDD" id="cd01392">
    <property type="entry name" value="HTH_LacI"/>
    <property type="match status" value="1"/>
</dbReference>
<name>A0A9W6SL97_9ACTN</name>
<keyword evidence="6" id="KW-1185">Reference proteome</keyword>
<protein>
    <submittedName>
        <fullName evidence="5">LacI family transcriptional regulator</fullName>
    </submittedName>
</protein>
<keyword evidence="1" id="KW-0805">Transcription regulation</keyword>
<dbReference type="InterPro" id="IPR010982">
    <property type="entry name" value="Lambda_DNA-bd_dom_sf"/>
</dbReference>
<keyword evidence="3" id="KW-0804">Transcription</keyword>